<dbReference type="Proteomes" id="UP000017831">
    <property type="component" value="Unassembled WGS sequence"/>
</dbReference>
<dbReference type="EMBL" id="AQHY01000028">
    <property type="protein sequence ID" value="EOA54107.1"/>
    <property type="molecule type" value="Genomic_DNA"/>
</dbReference>
<protein>
    <recommendedName>
        <fullName evidence="4">DUF4252 domain-containing protein</fullName>
    </recommendedName>
</protein>
<feature type="chain" id="PRO_5004678111" description="DUF4252 domain-containing protein" evidence="1">
    <location>
        <begin position="20"/>
        <end position="156"/>
    </location>
</feature>
<dbReference type="PATRIC" id="fig|1121098.3.peg.2619"/>
<dbReference type="Pfam" id="PF14060">
    <property type="entry name" value="DUF4252"/>
    <property type="match status" value="1"/>
</dbReference>
<feature type="signal peptide" evidence="1">
    <location>
        <begin position="1"/>
        <end position="19"/>
    </location>
</feature>
<gene>
    <name evidence="2" type="ORF">HMPREF1534_02581</name>
</gene>
<dbReference type="OrthoDB" id="996754at2"/>
<evidence type="ECO:0008006" key="4">
    <source>
        <dbReference type="Google" id="ProtNLM"/>
    </source>
</evidence>
<comment type="caution">
    <text evidence="2">The sequence shown here is derived from an EMBL/GenBank/DDBJ whole genome shotgun (WGS) entry which is preliminary data.</text>
</comment>
<evidence type="ECO:0000313" key="3">
    <source>
        <dbReference type="Proteomes" id="UP000017831"/>
    </source>
</evidence>
<sequence>MKKYILALALLFVCHIGFAQDLNSLFDEFKKEPNADCISISPFMMAIGKMFMGNDSDAKLARKFKSIRILDLEACSTSVKERFSKKINAQRIKDYETLVQVNDEGEKVHILAKSKNDVIRELLIVCTGNGDCTLVQLKGKVSKEKIAKLLAKEEMM</sequence>
<dbReference type="eggNOG" id="ENOG5033MIH">
    <property type="taxonomic scope" value="Bacteria"/>
</dbReference>
<dbReference type="RefSeq" id="WP_005941799.1">
    <property type="nucleotide sequence ID" value="NZ_KB890322.1"/>
</dbReference>
<reference evidence="2 3" key="1">
    <citation type="submission" date="2013-04" db="EMBL/GenBank/DDBJ databases">
        <title>The Genome Sequence of Bacteroides massiliensis DSM 17679.</title>
        <authorList>
            <consortium name="The Broad Institute Genomics Platform"/>
            <person name="Earl A."/>
            <person name="Ward D."/>
            <person name="Feldgarden M."/>
            <person name="Gevers D."/>
            <person name="Martens E."/>
            <person name="Fenner L."/>
            <person name="Roux V."/>
            <person name="Mallet M.N."/>
            <person name="Raoult D."/>
            <person name="Walker B."/>
            <person name="Young S."/>
            <person name="Zeng Q."/>
            <person name="Gargeya S."/>
            <person name="Fitzgerald M."/>
            <person name="Haas B."/>
            <person name="Abouelleil A."/>
            <person name="Allen A.W."/>
            <person name="Alvarado L."/>
            <person name="Arachchi H.M."/>
            <person name="Berlin A.M."/>
            <person name="Chapman S.B."/>
            <person name="Gainer-Dewar J."/>
            <person name="Goldberg J."/>
            <person name="Griggs A."/>
            <person name="Gujja S."/>
            <person name="Hansen M."/>
            <person name="Howarth C."/>
            <person name="Imamovic A."/>
            <person name="Ireland A."/>
            <person name="Larimer J."/>
            <person name="McCowan C."/>
            <person name="Murphy C."/>
            <person name="Pearson M."/>
            <person name="Poon T.W."/>
            <person name="Priest M."/>
            <person name="Roberts A."/>
            <person name="Saif S."/>
            <person name="Shea T."/>
            <person name="Sisk P."/>
            <person name="Sykes S."/>
            <person name="Wortman J."/>
            <person name="Nusbaum C."/>
            <person name="Birren B."/>
        </authorList>
    </citation>
    <scope>NUCLEOTIDE SEQUENCE [LARGE SCALE GENOMIC DNA]</scope>
    <source>
        <strain evidence="3">B84634 / Timone 84634 / DSM 17679 / JCM 13223</strain>
    </source>
</reference>
<dbReference type="InterPro" id="IPR025348">
    <property type="entry name" value="DUF4252"/>
</dbReference>
<evidence type="ECO:0000313" key="2">
    <source>
        <dbReference type="EMBL" id="EOA54107.1"/>
    </source>
</evidence>
<keyword evidence="1" id="KW-0732">Signal</keyword>
<proteinExistence type="predicted"/>
<dbReference type="STRING" id="1121098.HMPREF1534_02581"/>
<dbReference type="GeneID" id="60061508"/>
<keyword evidence="3" id="KW-1185">Reference proteome</keyword>
<organism evidence="2 3">
    <name type="scientific">Phocaeicola massiliensis B84634 = Timone 84634 = DSM 17679 = JCM 13223</name>
    <dbReference type="NCBI Taxonomy" id="1121098"/>
    <lineage>
        <taxon>Bacteria</taxon>
        <taxon>Pseudomonadati</taxon>
        <taxon>Bacteroidota</taxon>
        <taxon>Bacteroidia</taxon>
        <taxon>Bacteroidales</taxon>
        <taxon>Bacteroidaceae</taxon>
        <taxon>Phocaeicola</taxon>
    </lineage>
</organism>
<accession>U6RDF5</accession>
<dbReference type="AlphaFoldDB" id="U6RDF5"/>
<dbReference type="HOGENOM" id="CLU_130386_2_0_10"/>
<evidence type="ECO:0000256" key="1">
    <source>
        <dbReference type="SAM" id="SignalP"/>
    </source>
</evidence>
<name>U6RDF5_9BACT</name>